<reference evidence="1 2" key="1">
    <citation type="submission" date="2016-06" db="EMBL/GenBank/DDBJ databases">
        <title>Gene turnover analysis identifies the evolutionary adaptation of the extremophile Acidithiobacillus caldus.</title>
        <authorList>
            <person name="Zhang X."/>
        </authorList>
    </citation>
    <scope>NUCLEOTIDE SEQUENCE [LARGE SCALE GENOMIC DNA]</scope>
    <source>
        <strain evidence="1 2">DX</strain>
    </source>
</reference>
<gene>
    <name evidence="1" type="ORF">BAE27_06760</name>
</gene>
<comment type="caution">
    <text evidence="1">The sequence shown here is derived from an EMBL/GenBank/DDBJ whole genome shotgun (WGS) entry which is preliminary data.</text>
</comment>
<organism evidence="1 2">
    <name type="scientific">Acidithiobacillus caldus</name>
    <dbReference type="NCBI Taxonomy" id="33059"/>
    <lineage>
        <taxon>Bacteria</taxon>
        <taxon>Pseudomonadati</taxon>
        <taxon>Pseudomonadota</taxon>
        <taxon>Acidithiobacillia</taxon>
        <taxon>Acidithiobacillales</taxon>
        <taxon>Acidithiobacillaceae</taxon>
        <taxon>Acidithiobacillus</taxon>
    </lineage>
</organism>
<protein>
    <submittedName>
        <fullName evidence="1">Uncharacterized protein</fullName>
    </submittedName>
</protein>
<dbReference type="AlphaFoldDB" id="A0A1E7YN41"/>
<evidence type="ECO:0000313" key="1">
    <source>
        <dbReference type="EMBL" id="OFC35988.1"/>
    </source>
</evidence>
<sequence>MQTDWKTFESALKKDLQHLRSGEKESLRFLTAVHPVLWYWLIAAEHHLQDLPCLDPAGCHPTEMHFLLERLAQCDQTMTEADLLDFVDNQIHYSLHRLATHRVCFFRDTHEEIWPWAYVPYPHWRTRYGVTRPDIQPVPMQPEDARHTQNLLHHLKTWYLRLEP</sequence>
<dbReference type="EMBL" id="LZYE01000183">
    <property type="protein sequence ID" value="OFC35988.1"/>
    <property type="molecule type" value="Genomic_DNA"/>
</dbReference>
<dbReference type="Proteomes" id="UP000175616">
    <property type="component" value="Unassembled WGS sequence"/>
</dbReference>
<proteinExistence type="predicted"/>
<dbReference type="RefSeq" id="WP_070114031.1">
    <property type="nucleotide sequence ID" value="NZ_LZYE01000183.1"/>
</dbReference>
<name>A0A1E7YN41_9PROT</name>
<accession>A0A1E7YN41</accession>
<evidence type="ECO:0000313" key="2">
    <source>
        <dbReference type="Proteomes" id="UP000175616"/>
    </source>
</evidence>